<organism evidence="1 2">
    <name type="scientific">Calocera viscosa (strain TUFC12733)</name>
    <dbReference type="NCBI Taxonomy" id="1330018"/>
    <lineage>
        <taxon>Eukaryota</taxon>
        <taxon>Fungi</taxon>
        <taxon>Dikarya</taxon>
        <taxon>Basidiomycota</taxon>
        <taxon>Agaricomycotina</taxon>
        <taxon>Dacrymycetes</taxon>
        <taxon>Dacrymycetales</taxon>
        <taxon>Dacrymycetaceae</taxon>
        <taxon>Calocera</taxon>
    </lineage>
</organism>
<proteinExistence type="predicted"/>
<dbReference type="AlphaFoldDB" id="A0A167IRA9"/>
<sequence length="86" mass="9315">MGSADRGDAVRNEPALVHLSNNFHPLADLLPQVLCEPQLLGELYIDPGSGDVADVSEERTFNLLPLDIEAHFGPYIGVLMGNYVPV</sequence>
<dbReference type="Proteomes" id="UP000076738">
    <property type="component" value="Unassembled WGS sequence"/>
</dbReference>
<evidence type="ECO:0000313" key="1">
    <source>
        <dbReference type="EMBL" id="KZO92877.1"/>
    </source>
</evidence>
<gene>
    <name evidence="1" type="ORF">CALVIDRAFT_566984</name>
</gene>
<accession>A0A167IRA9</accession>
<dbReference type="EMBL" id="KV417306">
    <property type="protein sequence ID" value="KZO92877.1"/>
    <property type="molecule type" value="Genomic_DNA"/>
</dbReference>
<evidence type="ECO:0000313" key="2">
    <source>
        <dbReference type="Proteomes" id="UP000076738"/>
    </source>
</evidence>
<keyword evidence="2" id="KW-1185">Reference proteome</keyword>
<reference evidence="1 2" key="1">
    <citation type="journal article" date="2016" name="Mol. Biol. Evol.">
        <title>Comparative Genomics of Early-Diverging Mushroom-Forming Fungi Provides Insights into the Origins of Lignocellulose Decay Capabilities.</title>
        <authorList>
            <person name="Nagy L.G."/>
            <person name="Riley R."/>
            <person name="Tritt A."/>
            <person name="Adam C."/>
            <person name="Daum C."/>
            <person name="Floudas D."/>
            <person name="Sun H."/>
            <person name="Yadav J.S."/>
            <person name="Pangilinan J."/>
            <person name="Larsson K.H."/>
            <person name="Matsuura K."/>
            <person name="Barry K."/>
            <person name="Labutti K."/>
            <person name="Kuo R."/>
            <person name="Ohm R.A."/>
            <person name="Bhattacharya S.S."/>
            <person name="Shirouzu T."/>
            <person name="Yoshinaga Y."/>
            <person name="Martin F.M."/>
            <person name="Grigoriev I.V."/>
            <person name="Hibbett D.S."/>
        </authorList>
    </citation>
    <scope>NUCLEOTIDE SEQUENCE [LARGE SCALE GENOMIC DNA]</scope>
    <source>
        <strain evidence="1 2">TUFC12733</strain>
    </source>
</reference>
<protein>
    <submittedName>
        <fullName evidence="1">Uncharacterized protein</fullName>
    </submittedName>
</protein>
<name>A0A167IRA9_CALVF</name>